<accession>A0ACB7CBE2</accession>
<sequence>MSLNSDLKANEYCISSCMNEDLETVLSGIDAKGIKDNENTCNFSEILDDNQILLSDDCHNNGIYGEKVEAKNLEEFVEILEKKKHDSFLKIGTSKEISYQVPNDHVKLFGDRCVNNTASKRLSLSEMITSLRTSSITNSYLKSFHEESVCNFSSDTLSAPLAKPIQDRLDREVAYDIVKKELEKWKNIVKFNRESGTLKFPLNPLKKIKLTNNLLSAKFQASTPFEKSIDSVLQSSCLKNESSAFEKLPSNKFSIKDIETYHAELRLMRDLMFRQGCKGKRISKIKSKSYRRVRRCERKKIKSLILNEMDCDELRLQKEIKRAKERMSLRHSNASKCVEEWLACDFLNTDSTQFISEQSRDKQLKRRIQDIHSSDSEGLDNVDENNITNDKGSLMNLMKFSECENSKLSKDLMNIQFLKSFKNENNGILNEVSTEKDNEILCCEYDNDKKNECFSNSTGRKIFNPSLRKICIPDINDKHIEISKIRQSLDLVDKKSSCFIQSSKDPDMYHEKYNPWLSISYESPSNLDGLKLNHNVKYSMLRESDEDYKKDNQFGLHIDLSEELFSTNTIEQNKCIDDIDKRNINMIYNGSMFSLKYKDLVTRAFSGDNVVEKFEEEKYKEIKESVSCKKDITMPGWGSWYGIGVKCPSKKLIKKTSDVLEKDRKDTGLKNVVITEKRIKKNTRLLVPSIPYPYLTKEQYERSLMLPFGPEWITRRQYQKLISPRIIIKQGSIIEPLKISS</sequence>
<reference evidence="1 2" key="1">
    <citation type="journal article" date="2021" name="Commun. Biol.">
        <title>Genomic insights into the host specific adaptation of the Pneumocystis genus.</title>
        <authorList>
            <person name="Cisse O.H."/>
            <person name="Ma L."/>
            <person name="Dekker J.P."/>
            <person name="Khil P.P."/>
            <person name="Youn J.-H."/>
            <person name="Brenchley J.M."/>
            <person name="Blair R."/>
            <person name="Pahar B."/>
            <person name="Chabe M."/>
            <person name="Van Rompay K.K.A."/>
            <person name="Keesler R."/>
            <person name="Sukura A."/>
            <person name="Hirsch V."/>
            <person name="Kutty G."/>
            <person name="Liu Y."/>
            <person name="Peng L."/>
            <person name="Chen J."/>
            <person name="Song J."/>
            <person name="Weissenbacher-Lang C."/>
            <person name="Xu J."/>
            <person name="Upham N.S."/>
            <person name="Stajich J.E."/>
            <person name="Cuomo C.A."/>
            <person name="Cushion M.T."/>
            <person name="Kovacs J.A."/>
        </authorList>
    </citation>
    <scope>NUCLEOTIDE SEQUENCE [LARGE SCALE GENOMIC DNA]</scope>
    <source>
        <strain evidence="1 2">RABM</strain>
    </source>
</reference>
<dbReference type="Proteomes" id="UP000768646">
    <property type="component" value="Unassembled WGS sequence"/>
</dbReference>
<dbReference type="EMBL" id="JABTEG010000005">
    <property type="protein sequence ID" value="KAG4305049.1"/>
    <property type="molecule type" value="Genomic_DNA"/>
</dbReference>
<evidence type="ECO:0000313" key="2">
    <source>
        <dbReference type="Proteomes" id="UP000768646"/>
    </source>
</evidence>
<proteinExistence type="predicted"/>
<keyword evidence="2" id="KW-1185">Reference proteome</keyword>
<evidence type="ECO:0000313" key="1">
    <source>
        <dbReference type="EMBL" id="KAG4305049.1"/>
    </source>
</evidence>
<name>A0ACB7CBE2_9ASCO</name>
<comment type="caution">
    <text evidence="1">The sequence shown here is derived from an EMBL/GenBank/DDBJ whole genome shotgun (WGS) entry which is preliminary data.</text>
</comment>
<protein>
    <submittedName>
        <fullName evidence="1">Uncharacterized protein</fullName>
    </submittedName>
</protein>
<gene>
    <name evidence="1" type="ORF">PORY_001724</name>
</gene>
<organism evidence="1 2">
    <name type="scientific">Pneumocystis oryctolagi</name>
    <dbReference type="NCBI Taxonomy" id="42067"/>
    <lineage>
        <taxon>Eukaryota</taxon>
        <taxon>Fungi</taxon>
        <taxon>Dikarya</taxon>
        <taxon>Ascomycota</taxon>
        <taxon>Taphrinomycotina</taxon>
        <taxon>Pneumocystomycetes</taxon>
        <taxon>Pneumocystaceae</taxon>
        <taxon>Pneumocystis</taxon>
    </lineage>
</organism>